<evidence type="ECO:0000256" key="1">
    <source>
        <dbReference type="PROSITE-ProRule" id="PRU00169"/>
    </source>
</evidence>
<dbReference type="CDD" id="cd17557">
    <property type="entry name" value="REC_Rcp-like"/>
    <property type="match status" value="1"/>
</dbReference>
<dbReference type="Gene3D" id="3.40.50.2300">
    <property type="match status" value="1"/>
</dbReference>
<dbReference type="PROSITE" id="PS50110">
    <property type="entry name" value="RESPONSE_REGULATORY"/>
    <property type="match status" value="1"/>
</dbReference>
<dbReference type="Pfam" id="PF00072">
    <property type="entry name" value="Response_reg"/>
    <property type="match status" value="1"/>
</dbReference>
<protein>
    <submittedName>
        <fullName evidence="3">Two-component system response regulator</fullName>
    </submittedName>
</protein>
<dbReference type="GO" id="GO:0000160">
    <property type="term" value="P:phosphorelay signal transduction system"/>
    <property type="evidence" value="ECO:0007669"/>
    <property type="project" value="InterPro"/>
</dbReference>
<keyword evidence="1" id="KW-0597">Phosphoprotein</keyword>
<dbReference type="SMART" id="SM00448">
    <property type="entry name" value="REC"/>
    <property type="match status" value="1"/>
</dbReference>
<feature type="modified residue" description="4-aspartylphosphate" evidence="1">
    <location>
        <position position="69"/>
    </location>
</feature>
<accession>A0A250JQ39</accession>
<dbReference type="SUPFAM" id="SSF52172">
    <property type="entry name" value="CheY-like"/>
    <property type="match status" value="1"/>
</dbReference>
<dbReference type="PANTHER" id="PTHR44520:SF2">
    <property type="entry name" value="RESPONSE REGULATOR RCP1"/>
    <property type="match status" value="1"/>
</dbReference>
<proteinExistence type="predicted"/>
<dbReference type="Proteomes" id="UP000217343">
    <property type="component" value="Chromosome"/>
</dbReference>
<evidence type="ECO:0000313" key="4">
    <source>
        <dbReference type="Proteomes" id="UP000217343"/>
    </source>
</evidence>
<dbReference type="InterPro" id="IPR001789">
    <property type="entry name" value="Sig_transdc_resp-reg_receiver"/>
</dbReference>
<name>A0A250JQ39_9BACT</name>
<feature type="domain" description="Response regulatory" evidence="2">
    <location>
        <begin position="11"/>
        <end position="136"/>
    </location>
</feature>
<dbReference type="InterPro" id="IPR011006">
    <property type="entry name" value="CheY-like_superfamily"/>
</dbReference>
<dbReference type="AlphaFoldDB" id="A0A250JQ39"/>
<organism evidence="3 4">
    <name type="scientific">Corallococcus macrosporus DSM 14697</name>
    <dbReference type="NCBI Taxonomy" id="1189310"/>
    <lineage>
        <taxon>Bacteria</taxon>
        <taxon>Pseudomonadati</taxon>
        <taxon>Myxococcota</taxon>
        <taxon>Myxococcia</taxon>
        <taxon>Myxococcales</taxon>
        <taxon>Cystobacterineae</taxon>
        <taxon>Myxococcaceae</taxon>
        <taxon>Corallococcus</taxon>
    </lineage>
</organism>
<dbReference type="KEGG" id="mmas:MYMAC_000811"/>
<evidence type="ECO:0000259" key="2">
    <source>
        <dbReference type="PROSITE" id="PS50110"/>
    </source>
</evidence>
<reference evidence="3 4" key="1">
    <citation type="submission" date="2017-06" db="EMBL/GenBank/DDBJ databases">
        <title>Sequencing and comparative analysis of myxobacterial genomes.</title>
        <authorList>
            <person name="Rupp O."/>
            <person name="Goesmann A."/>
            <person name="Sogaard-Andersen L."/>
        </authorList>
    </citation>
    <scope>NUCLEOTIDE SEQUENCE [LARGE SCALE GENOMIC DNA]</scope>
    <source>
        <strain evidence="3 4">DSM 14697</strain>
    </source>
</reference>
<dbReference type="RefSeq" id="WP_013936054.1">
    <property type="nucleotide sequence ID" value="NZ_CP022203.1"/>
</dbReference>
<dbReference type="PANTHER" id="PTHR44520">
    <property type="entry name" value="RESPONSE REGULATOR RCP1-RELATED"/>
    <property type="match status" value="1"/>
</dbReference>
<gene>
    <name evidence="3" type="ORF">MYMAC_000811</name>
</gene>
<dbReference type="InterPro" id="IPR052893">
    <property type="entry name" value="TCS_response_regulator"/>
</dbReference>
<dbReference type="EMBL" id="CP022203">
    <property type="protein sequence ID" value="ATB45226.1"/>
    <property type="molecule type" value="Genomic_DNA"/>
</dbReference>
<keyword evidence="4" id="KW-1185">Reference proteome</keyword>
<sequence>MSHDATGSPIEILLVEDNPGDVRLTIEALKEGKVHNRLSVARDGVEALAFLRREGVHAGAARPDLILLDLNLPRKDGREVLAEIKEDPGLRRIPVVVLTTSKAEEDIVRTYDLHANCYIAKPVDLEQFISVVRSIDDFWLSVVRLPPKPEAS</sequence>
<evidence type="ECO:0000313" key="3">
    <source>
        <dbReference type="EMBL" id="ATB45226.1"/>
    </source>
</evidence>
<dbReference type="OrthoDB" id="9793549at2"/>